<keyword evidence="3" id="KW-0677">Repeat</keyword>
<evidence type="ECO:0000256" key="2">
    <source>
        <dbReference type="ARBA" id="ARBA00022729"/>
    </source>
</evidence>
<keyword evidence="2 5" id="KW-0732">Signal</keyword>
<dbReference type="PANTHER" id="PTHR24369">
    <property type="entry name" value="ANTIGEN BSP, PUTATIVE-RELATED"/>
    <property type="match status" value="1"/>
</dbReference>
<evidence type="ECO:0000256" key="4">
    <source>
        <dbReference type="SAM" id="Phobius"/>
    </source>
</evidence>
<dbReference type="PRINTS" id="PR00019">
    <property type="entry name" value="LEURICHRPT"/>
</dbReference>
<keyword evidence="1" id="KW-0433">Leucine-rich repeat</keyword>
<name>A0A553PSY0_TIGCA</name>
<gene>
    <name evidence="6" type="ORF">TCAL_12035</name>
</gene>
<proteinExistence type="predicted"/>
<dbReference type="InterPro" id="IPR001611">
    <property type="entry name" value="Leu-rich_rpt"/>
</dbReference>
<dbReference type="Gene3D" id="3.80.10.10">
    <property type="entry name" value="Ribonuclease Inhibitor"/>
    <property type="match status" value="3"/>
</dbReference>
<dbReference type="OMA" id="RDRYAMR"/>
<keyword evidence="7" id="KW-1185">Reference proteome</keyword>
<protein>
    <recommendedName>
        <fullName evidence="8">LRRCT domain-containing protein</fullName>
    </recommendedName>
</protein>
<evidence type="ECO:0000313" key="7">
    <source>
        <dbReference type="Proteomes" id="UP000318571"/>
    </source>
</evidence>
<organism evidence="6 7">
    <name type="scientific">Tigriopus californicus</name>
    <name type="common">Marine copepod</name>
    <dbReference type="NCBI Taxonomy" id="6832"/>
    <lineage>
        <taxon>Eukaryota</taxon>
        <taxon>Metazoa</taxon>
        <taxon>Ecdysozoa</taxon>
        <taxon>Arthropoda</taxon>
        <taxon>Crustacea</taxon>
        <taxon>Multicrustacea</taxon>
        <taxon>Hexanauplia</taxon>
        <taxon>Copepoda</taxon>
        <taxon>Harpacticoida</taxon>
        <taxon>Harpacticidae</taxon>
        <taxon>Tigriopus</taxon>
    </lineage>
</organism>
<evidence type="ECO:0008006" key="8">
    <source>
        <dbReference type="Google" id="ProtNLM"/>
    </source>
</evidence>
<dbReference type="GO" id="GO:0005886">
    <property type="term" value="C:plasma membrane"/>
    <property type="evidence" value="ECO:0007669"/>
    <property type="project" value="TreeGrafter"/>
</dbReference>
<dbReference type="SMART" id="SM00369">
    <property type="entry name" value="LRR_TYP"/>
    <property type="match status" value="8"/>
</dbReference>
<sequence length="670" mass="76009">MKCSKLYSSLIEHLLFFTCLVYKIHGSDCHTPGSGIAQGGEILRINPQIQERLKTFQGAGSKVISTRENKGSSEGDVEDTKSVVSFCPQKCQCNITLSNQLQVVCTDHFSNNFPIETLRKDVEILKIVPQCLNQAKDNCVERQQNHLNLGPNFKYLRLLKVLVITDSNIPNIGIRTLWGLSGLRILDLSRNKLTTIVDKNFDGLYSLKEIHFNNNQIKSMVSAAFRHVTQLELLSLRHNRIHDLAPRIFFKLRNLKHLDLSGNKLEHIDGGVFVDTPNLECFACEGCSLFQLNLPLHVELHQLGSLLLANNTFQSQSDINPKFLRNVQELDLSKNFLVALEPLESQALQILKVARNNITKISDCALCNTSIQHLNLGYNRMAYLNGKMFPENIKSLQSLTLSGNWVNLVSLEHMLHGLPTLESLDLDHTGIVNVPNGLLQGNPSLRHLNLSQNLLVDLEPLAFDHLEKLETLDLSSNFLMGLSMQFFQEVERKKRLRMVYLQRNQWKCDKCHIKPLIHFLKNSLMYWGSCFKKDSPLCLKCSNPNHLLHVPIEELTEKSSLPDCIPIVEVHFESTLYQPSKESWDTNSPSVALGVASCLLLIPVIILIVRYRHYGVYVTHEEDQLVDGDDEILRNPVVILDRNSESYVNLKYPVLPEDSPRSMCSMGTLH</sequence>
<dbReference type="InterPro" id="IPR032675">
    <property type="entry name" value="LRR_dom_sf"/>
</dbReference>
<dbReference type="STRING" id="6832.A0A553PSY0"/>
<dbReference type="SUPFAM" id="SSF52058">
    <property type="entry name" value="L domain-like"/>
    <property type="match status" value="2"/>
</dbReference>
<dbReference type="SMART" id="SM00365">
    <property type="entry name" value="LRR_SD22"/>
    <property type="match status" value="5"/>
</dbReference>
<evidence type="ECO:0000256" key="1">
    <source>
        <dbReference type="ARBA" id="ARBA00022614"/>
    </source>
</evidence>
<reference evidence="6 7" key="1">
    <citation type="journal article" date="2018" name="Nat. Ecol. Evol.">
        <title>Genomic signatures of mitonuclear coevolution across populations of Tigriopus californicus.</title>
        <authorList>
            <person name="Barreto F.S."/>
            <person name="Watson E.T."/>
            <person name="Lima T.G."/>
            <person name="Willett C.S."/>
            <person name="Edmands S."/>
            <person name="Li W."/>
            <person name="Burton R.S."/>
        </authorList>
    </citation>
    <scope>NUCLEOTIDE SEQUENCE [LARGE SCALE GENOMIC DNA]</scope>
    <source>
        <strain evidence="6 7">San Diego</strain>
    </source>
</reference>
<feature type="signal peptide" evidence="5">
    <location>
        <begin position="1"/>
        <end position="26"/>
    </location>
</feature>
<keyword evidence="4" id="KW-1133">Transmembrane helix</keyword>
<dbReference type="InterPro" id="IPR050541">
    <property type="entry name" value="LRR_TM_domain-containing"/>
</dbReference>
<dbReference type="Pfam" id="PF13855">
    <property type="entry name" value="LRR_8"/>
    <property type="match status" value="3"/>
</dbReference>
<dbReference type="AlphaFoldDB" id="A0A553PSY0"/>
<evidence type="ECO:0000256" key="5">
    <source>
        <dbReference type="SAM" id="SignalP"/>
    </source>
</evidence>
<accession>A0A553PSY0</accession>
<dbReference type="PROSITE" id="PS51450">
    <property type="entry name" value="LRR"/>
    <property type="match status" value="4"/>
</dbReference>
<feature type="transmembrane region" description="Helical" evidence="4">
    <location>
        <begin position="591"/>
        <end position="609"/>
    </location>
</feature>
<comment type="caution">
    <text evidence="6">The sequence shown here is derived from an EMBL/GenBank/DDBJ whole genome shotgun (WGS) entry which is preliminary data.</text>
</comment>
<dbReference type="OrthoDB" id="9229163at2759"/>
<evidence type="ECO:0000313" key="6">
    <source>
        <dbReference type="EMBL" id="TRY80798.1"/>
    </source>
</evidence>
<dbReference type="InterPro" id="IPR003591">
    <property type="entry name" value="Leu-rich_rpt_typical-subtyp"/>
</dbReference>
<dbReference type="PANTHER" id="PTHR24369:SF210">
    <property type="entry name" value="CHAOPTIN-RELATED"/>
    <property type="match status" value="1"/>
</dbReference>
<dbReference type="EMBL" id="VCGU01000001">
    <property type="protein sequence ID" value="TRY80798.1"/>
    <property type="molecule type" value="Genomic_DNA"/>
</dbReference>
<feature type="chain" id="PRO_5021960224" description="LRRCT domain-containing protein" evidence="5">
    <location>
        <begin position="27"/>
        <end position="670"/>
    </location>
</feature>
<dbReference type="Proteomes" id="UP000318571">
    <property type="component" value="Chromosome 12"/>
</dbReference>
<keyword evidence="4" id="KW-0472">Membrane</keyword>
<keyword evidence="4" id="KW-0812">Transmembrane</keyword>
<evidence type="ECO:0000256" key="3">
    <source>
        <dbReference type="ARBA" id="ARBA00022737"/>
    </source>
</evidence>
<dbReference type="Pfam" id="PF00560">
    <property type="entry name" value="LRR_1"/>
    <property type="match status" value="1"/>
</dbReference>